<feature type="domain" description="Peptidase M48" evidence="12">
    <location>
        <begin position="74"/>
        <end position="146"/>
    </location>
</feature>
<dbReference type="InterPro" id="IPR001915">
    <property type="entry name" value="Peptidase_M48"/>
</dbReference>
<evidence type="ECO:0000313" key="13">
    <source>
        <dbReference type="EMBL" id="EQD35937.1"/>
    </source>
</evidence>
<keyword evidence="10 11" id="KW-0472">Membrane</keyword>
<evidence type="ECO:0000256" key="10">
    <source>
        <dbReference type="ARBA" id="ARBA00023136"/>
    </source>
</evidence>
<evidence type="ECO:0000256" key="8">
    <source>
        <dbReference type="ARBA" id="ARBA00022989"/>
    </source>
</evidence>
<name>T0YVF9_9ZZZZ</name>
<comment type="caution">
    <text evidence="13">The sequence shown here is derived from an EMBL/GenBank/DDBJ whole genome shotgun (WGS) entry which is preliminary data.</text>
</comment>
<evidence type="ECO:0000256" key="1">
    <source>
        <dbReference type="ARBA" id="ARBA00001947"/>
    </source>
</evidence>
<evidence type="ECO:0000256" key="4">
    <source>
        <dbReference type="ARBA" id="ARBA00022692"/>
    </source>
</evidence>
<dbReference type="EC" id="3.4.24.-" evidence="13"/>
<evidence type="ECO:0000256" key="5">
    <source>
        <dbReference type="ARBA" id="ARBA00022723"/>
    </source>
</evidence>
<reference evidence="13" key="2">
    <citation type="journal article" date="2014" name="ISME J.">
        <title>Microbial stratification in low pH oxic and suboxic macroscopic growths along an acid mine drainage.</title>
        <authorList>
            <person name="Mendez-Garcia C."/>
            <person name="Mesa V."/>
            <person name="Sprenger R.R."/>
            <person name="Richter M."/>
            <person name="Diez M.S."/>
            <person name="Solano J."/>
            <person name="Bargiela R."/>
            <person name="Golyshina O.V."/>
            <person name="Manteca A."/>
            <person name="Ramos J.L."/>
            <person name="Gallego J.R."/>
            <person name="Llorente I."/>
            <person name="Martins Dos Santos V.A."/>
            <person name="Jensen O.N."/>
            <person name="Pelaez A.I."/>
            <person name="Sanchez J."/>
            <person name="Ferrer M."/>
        </authorList>
    </citation>
    <scope>NUCLEOTIDE SEQUENCE</scope>
</reference>
<dbReference type="EMBL" id="AUZY01011124">
    <property type="protein sequence ID" value="EQD35937.1"/>
    <property type="molecule type" value="Genomic_DNA"/>
</dbReference>
<protein>
    <submittedName>
        <fullName evidence="13">Peptidase M48 Ste24p</fullName>
        <ecNumber evidence="13">3.4.24.-</ecNumber>
    </submittedName>
</protein>
<dbReference type="InterPro" id="IPR050083">
    <property type="entry name" value="HtpX_protease"/>
</dbReference>
<evidence type="ECO:0000259" key="12">
    <source>
        <dbReference type="Pfam" id="PF01435"/>
    </source>
</evidence>
<dbReference type="AlphaFoldDB" id="T0YVF9"/>
<keyword evidence="3" id="KW-0645">Protease</keyword>
<evidence type="ECO:0000256" key="6">
    <source>
        <dbReference type="ARBA" id="ARBA00022801"/>
    </source>
</evidence>
<evidence type="ECO:0000256" key="9">
    <source>
        <dbReference type="ARBA" id="ARBA00023049"/>
    </source>
</evidence>
<gene>
    <name evidence="13" type="ORF">B1B_16697</name>
</gene>
<dbReference type="GO" id="GO:0004222">
    <property type="term" value="F:metalloendopeptidase activity"/>
    <property type="evidence" value="ECO:0007669"/>
    <property type="project" value="InterPro"/>
</dbReference>
<dbReference type="Gene3D" id="3.30.2010.10">
    <property type="entry name" value="Metalloproteases ('zincins'), catalytic domain"/>
    <property type="match status" value="1"/>
</dbReference>
<keyword evidence="7" id="KW-0862">Zinc</keyword>
<dbReference type="PANTHER" id="PTHR43221:SF2">
    <property type="entry name" value="PROTEASE HTPX HOMOLOG"/>
    <property type="match status" value="1"/>
</dbReference>
<feature type="non-terminal residue" evidence="13">
    <location>
        <position position="146"/>
    </location>
</feature>
<keyword evidence="6 13" id="KW-0378">Hydrolase</keyword>
<comment type="cofactor">
    <cofactor evidence="1">
        <name>Zn(2+)</name>
        <dbReference type="ChEBI" id="CHEBI:29105"/>
    </cofactor>
</comment>
<evidence type="ECO:0000256" key="2">
    <source>
        <dbReference type="ARBA" id="ARBA00022475"/>
    </source>
</evidence>
<feature type="transmembrane region" description="Helical" evidence="11">
    <location>
        <begin position="12"/>
        <end position="30"/>
    </location>
</feature>
<organism evidence="13">
    <name type="scientific">mine drainage metagenome</name>
    <dbReference type="NCBI Taxonomy" id="410659"/>
    <lineage>
        <taxon>unclassified sequences</taxon>
        <taxon>metagenomes</taxon>
        <taxon>ecological metagenomes</taxon>
    </lineage>
</organism>
<proteinExistence type="predicted"/>
<keyword evidence="2" id="KW-1003">Cell membrane</keyword>
<feature type="transmembrane region" description="Helical" evidence="11">
    <location>
        <begin position="36"/>
        <end position="54"/>
    </location>
</feature>
<sequence length="146" mass="16432">MATVNELRTKMYITLILLFAIGFAIIYAIMLYFGAGIYLIIAFAAGYFILQWYISPEILKVASKLRYIGKDEYPKLHALVEKLASDAKVPVPRIAIAPYKEPNAFVFGRTRKSATLVVHEGLLQILNADELQSVLAHEIGHLRHND</sequence>
<keyword evidence="5" id="KW-0479">Metal-binding</keyword>
<keyword evidence="8 11" id="KW-1133">Transmembrane helix</keyword>
<keyword evidence="9" id="KW-0482">Metalloprotease</keyword>
<keyword evidence="4 11" id="KW-0812">Transmembrane</keyword>
<reference evidence="13" key="1">
    <citation type="submission" date="2013-08" db="EMBL/GenBank/DDBJ databases">
        <authorList>
            <person name="Mendez C."/>
            <person name="Richter M."/>
            <person name="Ferrer M."/>
            <person name="Sanchez J."/>
        </authorList>
    </citation>
    <scope>NUCLEOTIDE SEQUENCE</scope>
</reference>
<dbReference type="GO" id="GO:0006508">
    <property type="term" value="P:proteolysis"/>
    <property type="evidence" value="ECO:0007669"/>
    <property type="project" value="UniProtKB-KW"/>
</dbReference>
<dbReference type="Pfam" id="PF01435">
    <property type="entry name" value="Peptidase_M48"/>
    <property type="match status" value="1"/>
</dbReference>
<dbReference type="GO" id="GO:0046872">
    <property type="term" value="F:metal ion binding"/>
    <property type="evidence" value="ECO:0007669"/>
    <property type="project" value="UniProtKB-KW"/>
</dbReference>
<evidence type="ECO:0000256" key="7">
    <source>
        <dbReference type="ARBA" id="ARBA00022833"/>
    </source>
</evidence>
<dbReference type="PANTHER" id="PTHR43221">
    <property type="entry name" value="PROTEASE HTPX"/>
    <property type="match status" value="1"/>
</dbReference>
<evidence type="ECO:0000256" key="3">
    <source>
        <dbReference type="ARBA" id="ARBA00022670"/>
    </source>
</evidence>
<accession>T0YVF9</accession>
<evidence type="ECO:0000256" key="11">
    <source>
        <dbReference type="SAM" id="Phobius"/>
    </source>
</evidence>